<sequence>MFNSFNLLPTEWVNILVQIDTILLMAAMAGLGLTTNVSTVKQAGLKPLLLGALVFIWLVVGGFVINLLLYHLLG</sequence>
<keyword evidence="4 7" id="KW-0812">Transmembrane</keyword>
<evidence type="ECO:0000313" key="8">
    <source>
        <dbReference type="EMBL" id="VEH65797.1"/>
    </source>
</evidence>
<reference evidence="8 9" key="1">
    <citation type="submission" date="2018-12" db="EMBL/GenBank/DDBJ databases">
        <authorList>
            <consortium name="Pathogen Informatics"/>
        </authorList>
    </citation>
    <scope>NUCLEOTIDE SEQUENCE [LARGE SCALE GENOMIC DNA]</scope>
    <source>
        <strain evidence="8 9">NCTC8284</strain>
    </source>
</reference>
<keyword evidence="3" id="KW-1003">Cell membrane</keyword>
<evidence type="ECO:0000313" key="9">
    <source>
        <dbReference type="Proteomes" id="UP000278733"/>
    </source>
</evidence>
<dbReference type="Proteomes" id="UP000278733">
    <property type="component" value="Chromosome"/>
</dbReference>
<dbReference type="GO" id="GO:0005886">
    <property type="term" value="C:plasma membrane"/>
    <property type="evidence" value="ECO:0007669"/>
    <property type="project" value="UniProtKB-SubCell"/>
</dbReference>
<evidence type="ECO:0000256" key="7">
    <source>
        <dbReference type="SAM" id="Phobius"/>
    </source>
</evidence>
<organism evidence="8 9">
    <name type="scientific">Rodentibacter pneumotropicus</name>
    <dbReference type="NCBI Taxonomy" id="758"/>
    <lineage>
        <taxon>Bacteria</taxon>
        <taxon>Pseudomonadati</taxon>
        <taxon>Pseudomonadota</taxon>
        <taxon>Gammaproteobacteria</taxon>
        <taxon>Pasteurellales</taxon>
        <taxon>Pasteurellaceae</taxon>
        <taxon>Rodentibacter</taxon>
    </lineage>
</organism>
<gene>
    <name evidence="8" type="primary">yeiH_1</name>
    <name evidence="8" type="ORF">NCTC8284_00949</name>
</gene>
<evidence type="ECO:0000256" key="6">
    <source>
        <dbReference type="ARBA" id="ARBA00023136"/>
    </source>
</evidence>
<keyword evidence="5 7" id="KW-1133">Transmembrane helix</keyword>
<dbReference type="KEGG" id="rpne:NCTC8284_00949"/>
<dbReference type="PANTHER" id="PTHR30106:SF2">
    <property type="entry name" value="UPF0324 INNER MEMBRANE PROTEIN YEIH"/>
    <property type="match status" value="1"/>
</dbReference>
<dbReference type="AlphaFoldDB" id="A0A3S4UN67"/>
<evidence type="ECO:0000256" key="1">
    <source>
        <dbReference type="ARBA" id="ARBA00004651"/>
    </source>
</evidence>
<dbReference type="Pfam" id="PF03601">
    <property type="entry name" value="Cons_hypoth698"/>
    <property type="match status" value="1"/>
</dbReference>
<evidence type="ECO:0000256" key="2">
    <source>
        <dbReference type="ARBA" id="ARBA00007977"/>
    </source>
</evidence>
<evidence type="ECO:0000256" key="5">
    <source>
        <dbReference type="ARBA" id="ARBA00022989"/>
    </source>
</evidence>
<dbReference type="EMBL" id="LR134405">
    <property type="protein sequence ID" value="VEH65797.1"/>
    <property type="molecule type" value="Genomic_DNA"/>
</dbReference>
<comment type="similarity">
    <text evidence="2">Belongs to the UPF0324 family.</text>
</comment>
<evidence type="ECO:0000256" key="3">
    <source>
        <dbReference type="ARBA" id="ARBA00022475"/>
    </source>
</evidence>
<feature type="transmembrane region" description="Helical" evidence="7">
    <location>
        <begin position="48"/>
        <end position="73"/>
    </location>
</feature>
<feature type="transmembrane region" description="Helical" evidence="7">
    <location>
        <begin position="12"/>
        <end position="36"/>
    </location>
</feature>
<protein>
    <submittedName>
        <fullName evidence="8">Membrane protein</fullName>
    </submittedName>
</protein>
<proteinExistence type="inferred from homology"/>
<dbReference type="PANTHER" id="PTHR30106">
    <property type="entry name" value="INNER MEMBRANE PROTEIN YEIH-RELATED"/>
    <property type="match status" value="1"/>
</dbReference>
<name>A0A3S4UN67_9PAST</name>
<evidence type="ECO:0000256" key="4">
    <source>
        <dbReference type="ARBA" id="ARBA00022692"/>
    </source>
</evidence>
<keyword evidence="6 7" id="KW-0472">Membrane</keyword>
<dbReference type="InterPro" id="IPR018383">
    <property type="entry name" value="UPF0324_pro"/>
</dbReference>
<accession>A0A3S4UN67</accession>
<comment type="subcellular location">
    <subcellularLocation>
        <location evidence="1">Cell membrane</location>
        <topology evidence="1">Multi-pass membrane protein</topology>
    </subcellularLocation>
</comment>